<dbReference type="InterPro" id="IPR000086">
    <property type="entry name" value="NUDIX_hydrolase_dom"/>
</dbReference>
<dbReference type="PANTHER" id="PTHR13622">
    <property type="entry name" value="THIAMIN PYROPHOSPHOKINASE"/>
    <property type="match status" value="1"/>
</dbReference>
<dbReference type="AlphaFoldDB" id="A0A1Q2ZVA6"/>
<accession>A0A1Q2ZVA6</accession>
<dbReference type="OrthoDB" id="10261522at2759"/>
<dbReference type="InterPro" id="IPR015797">
    <property type="entry name" value="NUDIX_hydrolase-like_dom_sf"/>
</dbReference>
<dbReference type="EMBL" id="BDGX01000008">
    <property type="protein sequence ID" value="GAV47369.1"/>
    <property type="molecule type" value="Genomic_DNA"/>
</dbReference>
<dbReference type="Gene3D" id="3.90.79.10">
    <property type="entry name" value="Nucleoside Triphosphate Pyrophosphohydrolase"/>
    <property type="match status" value="1"/>
</dbReference>
<proteinExistence type="predicted"/>
<dbReference type="SUPFAM" id="SSF55811">
    <property type="entry name" value="Nudix"/>
    <property type="match status" value="1"/>
</dbReference>
<dbReference type="PROSITE" id="PS51462">
    <property type="entry name" value="NUDIX"/>
    <property type="match status" value="1"/>
</dbReference>
<dbReference type="FunFam" id="3.90.79.10:FF:000019">
    <property type="entry name" value="Thiamin pyrophosphokinase, putative"/>
    <property type="match status" value="1"/>
</dbReference>
<comment type="caution">
    <text evidence="2">The sequence shown here is derived from an EMBL/GenBank/DDBJ whole genome shotgun (WGS) entry which is preliminary data.</text>
</comment>
<feature type="domain" description="Nudix hydrolase" evidence="1">
    <location>
        <begin position="184"/>
        <end position="338"/>
    </location>
</feature>
<gene>
    <name evidence="2" type="ORF">ZYGR_0H02100</name>
</gene>
<sequence length="377" mass="43577">MIEKYKFAFSIILYNATKLTQATERMVKAVQCQGKEVLLRTAEDDKNNFSFLNVMDRVDQFPDEYEEDKQFKEEVLYLTSHDNIRIGFTLLFAVKEMLRCCGQELFDGTFTIKQNEGSLAELKFNDDKVDIRNAKIDRIARILYEKSELKEIKGWRDEKYAVYVHGSPYVLVERAMAGVLGIVTYGIHVNGYLIDTKTNEIKFWIPRRSATKPTWPLMLDNIIAGGIGYPHGINDTVIKESMEEANLSKTDIERRIRAAGVLSYFYFPQRFDQVNFDSESAYIVGEVEYIFDLALSEDVVPKPNDGEVDSFNLLTLQETIDAIARKEFKPNCALVMTDFLIRHGYITSENEPNFLELVNRMHRKLPFPQPNFYGHKS</sequence>
<dbReference type="PANTHER" id="PTHR13622:SF8">
    <property type="entry name" value="THIAMIN PYROPHOSPHOKINASE 1"/>
    <property type="match status" value="1"/>
</dbReference>
<evidence type="ECO:0000313" key="2">
    <source>
        <dbReference type="EMBL" id="GAV47369.1"/>
    </source>
</evidence>
<evidence type="ECO:0000313" key="3">
    <source>
        <dbReference type="Proteomes" id="UP000187013"/>
    </source>
</evidence>
<dbReference type="Pfam" id="PF15916">
    <property type="entry name" value="DUF4743"/>
    <property type="match status" value="1"/>
</dbReference>
<name>A0A1Q2ZVA6_ZYGRO</name>
<organism evidence="2 3">
    <name type="scientific">Zygosaccharomyces rouxii</name>
    <dbReference type="NCBI Taxonomy" id="4956"/>
    <lineage>
        <taxon>Eukaryota</taxon>
        <taxon>Fungi</taxon>
        <taxon>Dikarya</taxon>
        <taxon>Ascomycota</taxon>
        <taxon>Saccharomycotina</taxon>
        <taxon>Saccharomycetes</taxon>
        <taxon>Saccharomycetales</taxon>
        <taxon>Saccharomycetaceae</taxon>
        <taxon>Zygosaccharomyces</taxon>
    </lineage>
</organism>
<dbReference type="GO" id="GO:0044715">
    <property type="term" value="F:8-oxo-dGDP phosphatase activity"/>
    <property type="evidence" value="ECO:0007669"/>
    <property type="project" value="TreeGrafter"/>
</dbReference>
<evidence type="ECO:0000259" key="1">
    <source>
        <dbReference type="PROSITE" id="PS51462"/>
    </source>
</evidence>
<protein>
    <recommendedName>
        <fullName evidence="1">Nudix hydrolase domain-containing protein</fullName>
    </recommendedName>
</protein>
<dbReference type="InterPro" id="IPR031804">
    <property type="entry name" value="DUF4743"/>
</dbReference>
<dbReference type="Proteomes" id="UP000187013">
    <property type="component" value="Unassembled WGS sequence"/>
</dbReference>
<dbReference type="eggNOG" id="KOG4313">
    <property type="taxonomic scope" value="Eukaryota"/>
</dbReference>
<reference evidence="2 3" key="1">
    <citation type="submission" date="2016-08" db="EMBL/GenBank/DDBJ databases">
        <title>Draft genome sequence of allopolyploid Zygosaccharomyces rouxii.</title>
        <authorList>
            <person name="Watanabe J."/>
            <person name="Uehara K."/>
            <person name="Mogi Y."/>
            <person name="Tsukioka Y."/>
        </authorList>
    </citation>
    <scope>NUCLEOTIDE SEQUENCE [LARGE SCALE GENOMIC DNA]</scope>
    <source>
        <strain evidence="2 3">NBRC 110957</strain>
    </source>
</reference>
<dbReference type="CDD" id="cd03676">
    <property type="entry name" value="NUDIX_Tnr3_like"/>
    <property type="match status" value="1"/>
</dbReference>